<feature type="region of interest" description="Disordered" evidence="2">
    <location>
        <begin position="193"/>
        <end position="221"/>
    </location>
</feature>
<keyword evidence="1" id="KW-0175">Coiled coil</keyword>
<dbReference type="AlphaFoldDB" id="A0AAE0TQ79"/>
<sequence>MDHRTRASNYATQLAEATSRIVELEGHLADCLAELESHPVPNTSTALPPQNIAIPTPTPDPSIKIENDTAVSHGKEIDNTTLLAENASLTNDLRTYTTFLNTLEEETGVAAEEFVRNFAALTSQIDSAKGIEAAQGQQIRTLRSKVKKQAEEIEKVGKERDQAVKEARKCRTDVRRWAETGMKAARIKDIKGSSATGGTLGSATVSAASSPMAETPRTTSLGAKRRLVATFRAKDYDDEEEGVPLK</sequence>
<protein>
    <submittedName>
        <fullName evidence="3">Uncharacterized protein</fullName>
    </submittedName>
</protein>
<proteinExistence type="predicted"/>
<feature type="compositionally biased region" description="Low complexity" evidence="2">
    <location>
        <begin position="193"/>
        <end position="210"/>
    </location>
</feature>
<evidence type="ECO:0000256" key="2">
    <source>
        <dbReference type="SAM" id="MobiDB-lite"/>
    </source>
</evidence>
<keyword evidence="4" id="KW-1185">Reference proteome</keyword>
<evidence type="ECO:0000313" key="3">
    <source>
        <dbReference type="EMBL" id="KAK3671722.1"/>
    </source>
</evidence>
<evidence type="ECO:0000256" key="1">
    <source>
        <dbReference type="SAM" id="Coils"/>
    </source>
</evidence>
<dbReference type="EMBL" id="JAUTXT010000040">
    <property type="protein sequence ID" value="KAK3671722.1"/>
    <property type="molecule type" value="Genomic_DNA"/>
</dbReference>
<organism evidence="3 4">
    <name type="scientific">Recurvomyces mirabilis</name>
    <dbReference type="NCBI Taxonomy" id="574656"/>
    <lineage>
        <taxon>Eukaryota</taxon>
        <taxon>Fungi</taxon>
        <taxon>Dikarya</taxon>
        <taxon>Ascomycota</taxon>
        <taxon>Pezizomycotina</taxon>
        <taxon>Dothideomycetes</taxon>
        <taxon>Dothideomycetidae</taxon>
        <taxon>Mycosphaerellales</taxon>
        <taxon>Teratosphaeriaceae</taxon>
        <taxon>Recurvomyces</taxon>
    </lineage>
</organism>
<dbReference type="Proteomes" id="UP001274830">
    <property type="component" value="Unassembled WGS sequence"/>
</dbReference>
<name>A0AAE0TQ79_9PEZI</name>
<comment type="caution">
    <text evidence="3">The sequence shown here is derived from an EMBL/GenBank/DDBJ whole genome shotgun (WGS) entry which is preliminary data.</text>
</comment>
<evidence type="ECO:0000313" key="4">
    <source>
        <dbReference type="Proteomes" id="UP001274830"/>
    </source>
</evidence>
<accession>A0AAE0TQ79</accession>
<reference evidence="3" key="1">
    <citation type="submission" date="2023-07" db="EMBL/GenBank/DDBJ databases">
        <title>Black Yeasts Isolated from many extreme environments.</title>
        <authorList>
            <person name="Coleine C."/>
            <person name="Stajich J.E."/>
            <person name="Selbmann L."/>
        </authorList>
    </citation>
    <scope>NUCLEOTIDE SEQUENCE</scope>
    <source>
        <strain evidence="3">CCFEE 5485</strain>
    </source>
</reference>
<feature type="coiled-coil region" evidence="1">
    <location>
        <begin position="139"/>
        <end position="166"/>
    </location>
</feature>
<gene>
    <name evidence="3" type="ORF">LTR78_008455</name>
</gene>